<keyword evidence="2" id="KW-0067">ATP-binding</keyword>
<gene>
    <name evidence="5" type="ORF">BRCON_0679</name>
</gene>
<dbReference type="InterPro" id="IPR003593">
    <property type="entry name" value="AAA+_ATPase"/>
</dbReference>
<dbReference type="Gene3D" id="1.10.150.20">
    <property type="entry name" value="5' to 3' exonuclease, C-terminal subdomain"/>
    <property type="match status" value="1"/>
</dbReference>
<dbReference type="Pfam" id="PF13538">
    <property type="entry name" value="UvrD_C_2"/>
    <property type="match status" value="1"/>
</dbReference>
<organism evidence="5 6">
    <name type="scientific">Sumerlaea chitinivorans</name>
    <dbReference type="NCBI Taxonomy" id="2250252"/>
    <lineage>
        <taxon>Bacteria</taxon>
        <taxon>Candidatus Sumerlaeota</taxon>
        <taxon>Candidatus Sumerlaeia</taxon>
        <taxon>Candidatus Sumerlaeales</taxon>
        <taxon>Candidatus Sumerlaeaceae</taxon>
        <taxon>Candidatus Sumerlaea</taxon>
    </lineage>
</organism>
<dbReference type="InterPro" id="IPR055446">
    <property type="entry name" value="RecD2_N_OB"/>
</dbReference>
<dbReference type="Pfam" id="PF18335">
    <property type="entry name" value="SH3_13"/>
    <property type="match status" value="1"/>
</dbReference>
<evidence type="ECO:0000313" key="5">
    <source>
        <dbReference type="EMBL" id="AXA35456.1"/>
    </source>
</evidence>
<feature type="domain" description="Helix-hairpin-helix DNA-binding motif class 1" evidence="3">
    <location>
        <begin position="191"/>
        <end position="210"/>
    </location>
</feature>
<dbReference type="Pfam" id="PF14520">
    <property type="entry name" value="HHH_5"/>
    <property type="match status" value="1"/>
</dbReference>
<keyword evidence="1" id="KW-0547">Nucleotide-binding</keyword>
<feature type="domain" description="AAA+ ATPase" evidence="4">
    <location>
        <begin position="344"/>
        <end position="489"/>
    </location>
</feature>
<dbReference type="Gene3D" id="2.30.30.940">
    <property type="match status" value="1"/>
</dbReference>
<dbReference type="GO" id="GO:0009338">
    <property type="term" value="C:exodeoxyribonuclease V complex"/>
    <property type="evidence" value="ECO:0007669"/>
    <property type="project" value="TreeGrafter"/>
</dbReference>
<accession>A0A2Z4Y3G5</accession>
<dbReference type="GO" id="GO:0006281">
    <property type="term" value="P:DNA repair"/>
    <property type="evidence" value="ECO:0007669"/>
    <property type="project" value="InterPro"/>
</dbReference>
<dbReference type="InterPro" id="IPR050534">
    <property type="entry name" value="Coronavir_polyprotein_1ab"/>
</dbReference>
<dbReference type="GO" id="GO:0003677">
    <property type="term" value="F:DNA binding"/>
    <property type="evidence" value="ECO:0007669"/>
    <property type="project" value="InterPro"/>
</dbReference>
<dbReference type="InterPro" id="IPR041451">
    <property type="entry name" value="RecD2_SH13"/>
</dbReference>
<dbReference type="GO" id="GO:0043139">
    <property type="term" value="F:5'-3' DNA helicase activity"/>
    <property type="evidence" value="ECO:0007669"/>
    <property type="project" value="InterPro"/>
</dbReference>
<evidence type="ECO:0000256" key="1">
    <source>
        <dbReference type="ARBA" id="ARBA00022741"/>
    </source>
</evidence>
<dbReference type="InterPro" id="IPR027417">
    <property type="entry name" value="P-loop_NTPase"/>
</dbReference>
<sequence length="734" mass="82624">MQDTDSSKELLSVEGTVDRIVYADPETNFGVVVVVGPSRGAETVLVGNLFGVQPGEYIRCQGRYELDPRYGKRFRVDHYESVLPSNVAAIEKFLSSGLIRGIGKTYAKRLVERFGENVFDIIENEPQRLREVDGIGPKRIDQIIRSWEQHRAVRDLMLFLQQYGIPQSFAPRLLAEYGSDTIEQIRRNPYQLALDIKGIGFKRADALAERLGIPRESIERVKAGVYYLLHEMAEDGHCFYPADPLIEQASAILEVGHDLVVSAINALQSEKRVVLEILPDETRAVYLTPLYRHEVGVTQLLTRLIRTPKLFPKLDVEAELMRFEQRYRFTLATRQRQAVATALSGGVMVITGGPGTGKTTIIRTILNILQTAGIRVHLAAPTGRASKRMQELTGYDASTIHRLLQYSPQEGRFLRNPQNPLRTDFLIVDETSMLDITMAYHLLRALPATASLIFVGDVDQLPSVGPGNFLRDLILSETIPTVALHEVYRQAQESMIITNAHRINQGKMPVLPRQTEKTDFLFVQAEAPDQVLEEIKRLAVVDLPKRVGFSPTREIQVITPMHRGLIGAQNLNRELQQVLNPNSPGIERGGMTFRVGDKVMQTANNYDKEVFNGDIGFITNIDREEQLLKVRFDQRVVVYDFSELDQLELAYAITVHKSQGSEYPAVIMPVHTTHALMLQRNLLYTAITRGKRLVCLVGQTKAVALAVHNVNQTPRYSGLHLRLRSLLQNRAEAT</sequence>
<name>A0A2Z4Y3G5_SUMC1</name>
<dbReference type="SMART" id="SM00382">
    <property type="entry name" value="AAA"/>
    <property type="match status" value="1"/>
</dbReference>
<reference evidence="5 6" key="1">
    <citation type="submission" date="2018-05" db="EMBL/GenBank/DDBJ databases">
        <title>A metagenomic window into the 2 km-deep terrestrial subsurface aquifer revealed taxonomically and functionally diverse microbial community comprising novel uncultured bacterial lineages.</title>
        <authorList>
            <person name="Kadnikov V.V."/>
            <person name="Mardanov A.V."/>
            <person name="Beletsky A.V."/>
            <person name="Banks D."/>
            <person name="Pimenov N.V."/>
            <person name="Frank Y.A."/>
            <person name="Karnachuk O.V."/>
            <person name="Ravin N.V."/>
        </authorList>
    </citation>
    <scope>NUCLEOTIDE SEQUENCE [LARGE SCALE GENOMIC DNA]</scope>
    <source>
        <strain evidence="5">BY</strain>
    </source>
</reference>
<dbReference type="SMART" id="SM00278">
    <property type="entry name" value="HhH1"/>
    <property type="match status" value="2"/>
</dbReference>
<dbReference type="Proteomes" id="UP000262583">
    <property type="component" value="Chromosome"/>
</dbReference>
<evidence type="ECO:0000259" key="4">
    <source>
        <dbReference type="SMART" id="SM00382"/>
    </source>
</evidence>
<dbReference type="Gene3D" id="3.40.50.300">
    <property type="entry name" value="P-loop containing nucleotide triphosphate hydrolases"/>
    <property type="match status" value="2"/>
</dbReference>
<dbReference type="GO" id="GO:0005524">
    <property type="term" value="F:ATP binding"/>
    <property type="evidence" value="ECO:0007669"/>
    <property type="project" value="UniProtKB-KW"/>
</dbReference>
<dbReference type="InterPro" id="IPR027785">
    <property type="entry name" value="UvrD-like_helicase_C"/>
</dbReference>
<keyword evidence="5" id="KW-0347">Helicase</keyword>
<dbReference type="AlphaFoldDB" id="A0A2Z4Y3G5"/>
<dbReference type="Gene3D" id="1.10.10.2220">
    <property type="match status" value="1"/>
</dbReference>
<keyword evidence="5" id="KW-0378">Hydrolase</keyword>
<dbReference type="InterPro" id="IPR003583">
    <property type="entry name" value="Hlx-hairpin-Hlx_DNA-bd_motif"/>
</dbReference>
<dbReference type="GO" id="GO:0017116">
    <property type="term" value="F:single-stranded DNA helicase activity"/>
    <property type="evidence" value="ECO:0007669"/>
    <property type="project" value="TreeGrafter"/>
</dbReference>
<evidence type="ECO:0000313" key="6">
    <source>
        <dbReference type="Proteomes" id="UP000262583"/>
    </source>
</evidence>
<dbReference type="InterPro" id="IPR029493">
    <property type="entry name" value="RecD2-like_HHH"/>
</dbReference>
<dbReference type="InterPro" id="IPR006345">
    <property type="entry name" value="RecD2"/>
</dbReference>
<dbReference type="PANTHER" id="PTHR43788">
    <property type="entry name" value="DNA2/NAM7 HELICASE FAMILY MEMBER"/>
    <property type="match status" value="1"/>
</dbReference>
<dbReference type="InterPro" id="IPR010994">
    <property type="entry name" value="RuvA_2-like"/>
</dbReference>
<dbReference type="HAMAP" id="MF_01488">
    <property type="entry name" value="RecD2"/>
    <property type="match status" value="1"/>
</dbReference>
<feature type="domain" description="Helix-hairpin-helix DNA-binding motif class 1" evidence="3">
    <location>
        <begin position="127"/>
        <end position="146"/>
    </location>
</feature>
<dbReference type="Pfam" id="PF23139">
    <property type="entry name" value="OB_YrrC"/>
    <property type="match status" value="1"/>
</dbReference>
<dbReference type="KEGG" id="schv:BRCON_0679"/>
<dbReference type="SUPFAM" id="SSF52540">
    <property type="entry name" value="P-loop containing nucleoside triphosphate hydrolases"/>
    <property type="match status" value="2"/>
</dbReference>
<evidence type="ECO:0000259" key="3">
    <source>
        <dbReference type="SMART" id="SM00278"/>
    </source>
</evidence>
<evidence type="ECO:0000256" key="2">
    <source>
        <dbReference type="ARBA" id="ARBA00022840"/>
    </source>
</evidence>
<dbReference type="CDD" id="cd17933">
    <property type="entry name" value="DEXSc_RecD-like"/>
    <property type="match status" value="1"/>
</dbReference>
<protein>
    <submittedName>
        <fullName evidence="5">RecD-like DNA helicase YrrC</fullName>
    </submittedName>
</protein>
<proteinExistence type="inferred from homology"/>
<dbReference type="EMBL" id="CP030759">
    <property type="protein sequence ID" value="AXA35456.1"/>
    <property type="molecule type" value="Genomic_DNA"/>
</dbReference>
<dbReference type="GO" id="GO:0006310">
    <property type="term" value="P:DNA recombination"/>
    <property type="evidence" value="ECO:0007669"/>
    <property type="project" value="InterPro"/>
</dbReference>
<dbReference type="Pfam" id="PF13245">
    <property type="entry name" value="AAA_19"/>
    <property type="match status" value="1"/>
</dbReference>
<dbReference type="CDD" id="cd18809">
    <property type="entry name" value="SF1_C_RecD"/>
    <property type="match status" value="1"/>
</dbReference>
<dbReference type="Pfam" id="PF14490">
    <property type="entry name" value="HHH_RecD2"/>
    <property type="match status" value="1"/>
</dbReference>
<dbReference type="SUPFAM" id="SSF47781">
    <property type="entry name" value="RuvA domain 2-like"/>
    <property type="match status" value="1"/>
</dbReference>
<dbReference type="PANTHER" id="PTHR43788:SF6">
    <property type="entry name" value="DNA HELICASE B"/>
    <property type="match status" value="1"/>
</dbReference>
<dbReference type="NCBIfam" id="TIGR01448">
    <property type="entry name" value="recD_rel"/>
    <property type="match status" value="1"/>
</dbReference>